<dbReference type="GO" id="GO:0003677">
    <property type="term" value="F:DNA binding"/>
    <property type="evidence" value="ECO:0007669"/>
    <property type="project" value="InterPro"/>
</dbReference>
<dbReference type="PANTHER" id="PTHR12066:SF0">
    <property type="entry name" value="TELOMERASE REVERSE TRANSCRIPTASE"/>
    <property type="match status" value="1"/>
</dbReference>
<organism evidence="17">
    <name type="scientific">Branchiostoma floridae</name>
    <name type="common">Florida lancelet</name>
    <name type="synonym">Amphioxus</name>
    <dbReference type="NCBI Taxonomy" id="7739"/>
    <lineage>
        <taxon>Eukaryota</taxon>
        <taxon>Metazoa</taxon>
        <taxon>Chordata</taxon>
        <taxon>Cephalochordata</taxon>
        <taxon>Leptocardii</taxon>
        <taxon>Amphioxiformes</taxon>
        <taxon>Branchiostomatidae</taxon>
        <taxon>Branchiostoma</taxon>
    </lineage>
</organism>
<dbReference type="InterPro" id="IPR021891">
    <property type="entry name" value="Telomerase_RBD"/>
</dbReference>
<dbReference type="Pfam" id="PF12009">
    <property type="entry name" value="Telomerase_RBD"/>
    <property type="match status" value="1"/>
</dbReference>
<dbReference type="PROSITE" id="PS50878">
    <property type="entry name" value="RT_POL"/>
    <property type="match status" value="1"/>
</dbReference>
<dbReference type="InterPro" id="IPR000477">
    <property type="entry name" value="RT_dom"/>
</dbReference>
<feature type="region of interest" description="Disordered" evidence="15">
    <location>
        <begin position="677"/>
        <end position="698"/>
    </location>
</feature>
<accession>A0A7G6KMQ6</accession>
<evidence type="ECO:0000256" key="3">
    <source>
        <dbReference type="ARBA" id="ARBA00016182"/>
    </source>
</evidence>
<dbReference type="InterPro" id="IPR003545">
    <property type="entry name" value="Telomerase_RT"/>
</dbReference>
<dbReference type="PRINTS" id="PR01365">
    <property type="entry name" value="TELOMERASERT"/>
</dbReference>
<feature type="compositionally biased region" description="Basic and acidic residues" evidence="15">
    <location>
        <begin position="420"/>
        <end position="446"/>
    </location>
</feature>
<dbReference type="GO" id="GO:0000781">
    <property type="term" value="C:chromosome, telomeric region"/>
    <property type="evidence" value="ECO:0007669"/>
    <property type="project" value="UniProtKB-SubCell"/>
</dbReference>
<comment type="similarity">
    <text evidence="1 14">Belongs to the reverse transcriptase family. Telomerase subfamily.</text>
</comment>
<keyword evidence="10 14" id="KW-0695">RNA-directed DNA polymerase</keyword>
<feature type="compositionally biased region" description="Basic and acidic residues" evidence="15">
    <location>
        <begin position="459"/>
        <end position="481"/>
    </location>
</feature>
<feature type="compositionally biased region" description="Polar residues" evidence="15">
    <location>
        <begin position="399"/>
        <end position="412"/>
    </location>
</feature>
<evidence type="ECO:0000256" key="10">
    <source>
        <dbReference type="ARBA" id="ARBA00022918"/>
    </source>
</evidence>
<dbReference type="InterPro" id="IPR043502">
    <property type="entry name" value="DNA/RNA_pol_sf"/>
</dbReference>
<evidence type="ECO:0000256" key="15">
    <source>
        <dbReference type="SAM" id="MobiDB-lite"/>
    </source>
</evidence>
<evidence type="ECO:0000256" key="12">
    <source>
        <dbReference type="ARBA" id="ARBA00032044"/>
    </source>
</evidence>
<evidence type="ECO:0000256" key="2">
    <source>
        <dbReference type="ARBA" id="ARBA00012493"/>
    </source>
</evidence>
<reference evidence="17" key="1">
    <citation type="journal article" date="2021" name="Mol. Biol.">
        <title>Monophyletic Origin and Divergent Evolution of Animal Telomerase RNA.</title>
        <authorList>
            <person name="Logeswaran D."/>
            <person name="Li Y."/>
            <person name="Podlevsky J.D."/>
            <person name="Chen J.J.-L."/>
        </authorList>
    </citation>
    <scope>NUCLEOTIDE SEQUENCE</scope>
</reference>
<comment type="function">
    <text evidence="14">Telomerase is a ribonucleoprotein enzyme essential for the replication of chromosome termini in most eukaryotes. It elongates telomeres. It is a reverse transcriptase that adds simple sequence repeats to chromosome ends by copying a template sequence within the RNA component of the enzyme.</text>
</comment>
<evidence type="ECO:0000256" key="8">
    <source>
        <dbReference type="ARBA" id="ARBA00022842"/>
    </source>
</evidence>
<evidence type="ECO:0000256" key="1">
    <source>
        <dbReference type="ARBA" id="ARBA00008001"/>
    </source>
</evidence>
<dbReference type="SMART" id="SM00975">
    <property type="entry name" value="Telomerase_RBD"/>
    <property type="match status" value="1"/>
</dbReference>
<dbReference type="EC" id="2.7.7.49" evidence="2 14"/>
<proteinExistence type="evidence at transcript level"/>
<evidence type="ECO:0000256" key="6">
    <source>
        <dbReference type="ARBA" id="ARBA00022695"/>
    </source>
</evidence>
<keyword evidence="4 14" id="KW-0158">Chromosome</keyword>
<evidence type="ECO:0000256" key="13">
    <source>
        <dbReference type="ARBA" id="ARBA00048173"/>
    </source>
</evidence>
<evidence type="ECO:0000256" key="14">
    <source>
        <dbReference type="RuleBase" id="RU365061"/>
    </source>
</evidence>
<feature type="compositionally biased region" description="Basic and acidic residues" evidence="15">
    <location>
        <begin position="383"/>
        <end position="398"/>
    </location>
</feature>
<protein>
    <recommendedName>
        <fullName evidence="3 14">Telomerase reverse transcriptase</fullName>
        <ecNumber evidence="2 14">2.7.7.49</ecNumber>
    </recommendedName>
    <alternativeName>
        <fullName evidence="12 14">Telomerase catalytic subunit</fullName>
    </alternativeName>
</protein>
<dbReference type="CDD" id="cd01648">
    <property type="entry name" value="TERT"/>
    <property type="match status" value="1"/>
</dbReference>
<feature type="compositionally biased region" description="Polar residues" evidence="15">
    <location>
        <begin position="677"/>
        <end position="691"/>
    </location>
</feature>
<evidence type="ECO:0000256" key="9">
    <source>
        <dbReference type="ARBA" id="ARBA00022895"/>
    </source>
</evidence>
<dbReference type="EMBL" id="MT194121">
    <property type="protein sequence ID" value="QNC69516.1"/>
    <property type="molecule type" value="mRNA"/>
</dbReference>
<comment type="subcellular location">
    <subcellularLocation>
        <location evidence="14">Nucleus</location>
    </subcellularLocation>
    <subcellularLocation>
        <location evidence="14">Chromosome</location>
        <location evidence="14">Telomere</location>
    </subcellularLocation>
</comment>
<evidence type="ECO:0000256" key="4">
    <source>
        <dbReference type="ARBA" id="ARBA00022454"/>
    </source>
</evidence>
<dbReference type="Pfam" id="PF11474">
    <property type="entry name" value="TEN_TERT"/>
    <property type="match status" value="1"/>
</dbReference>
<comment type="catalytic activity">
    <reaction evidence="13 14">
        <text>DNA(n) + a 2'-deoxyribonucleoside 5'-triphosphate = DNA(n+1) + diphosphate</text>
        <dbReference type="Rhea" id="RHEA:22508"/>
        <dbReference type="Rhea" id="RHEA-COMP:17339"/>
        <dbReference type="Rhea" id="RHEA-COMP:17340"/>
        <dbReference type="ChEBI" id="CHEBI:33019"/>
        <dbReference type="ChEBI" id="CHEBI:61560"/>
        <dbReference type="ChEBI" id="CHEBI:173112"/>
        <dbReference type="EC" id="2.7.7.49"/>
    </reaction>
</comment>
<keyword evidence="8 14" id="KW-0460">Magnesium</keyword>
<dbReference type="AlphaFoldDB" id="A0A7G6KMQ6"/>
<keyword evidence="6 14" id="KW-0548">Nucleotidyltransferase</keyword>
<evidence type="ECO:0000256" key="11">
    <source>
        <dbReference type="ARBA" id="ARBA00023242"/>
    </source>
</evidence>
<dbReference type="GO" id="GO:0003720">
    <property type="term" value="F:telomerase activity"/>
    <property type="evidence" value="ECO:0007669"/>
    <property type="project" value="InterPro"/>
</dbReference>
<feature type="region of interest" description="Disordered" evidence="15">
    <location>
        <begin position="369"/>
        <end position="508"/>
    </location>
</feature>
<name>A0A7G6KMQ6_BRAFL</name>
<evidence type="ECO:0000259" key="16">
    <source>
        <dbReference type="PROSITE" id="PS50878"/>
    </source>
</evidence>
<evidence type="ECO:0000256" key="5">
    <source>
        <dbReference type="ARBA" id="ARBA00022679"/>
    </source>
</evidence>
<keyword evidence="11 14" id="KW-0539">Nucleus</keyword>
<keyword evidence="5 14" id="KW-0808">Transferase</keyword>
<feature type="domain" description="Reverse transcriptase" evidence="16">
    <location>
        <begin position="856"/>
        <end position="1179"/>
    </location>
</feature>
<dbReference type="GO" id="GO:0005634">
    <property type="term" value="C:nucleus"/>
    <property type="evidence" value="ECO:0007669"/>
    <property type="project" value="UniProtKB-SubCell"/>
</dbReference>
<evidence type="ECO:0000256" key="7">
    <source>
        <dbReference type="ARBA" id="ARBA00022723"/>
    </source>
</evidence>
<dbReference type="Gene3D" id="1.10.132.70">
    <property type="match status" value="1"/>
</dbReference>
<keyword evidence="9 14" id="KW-0779">Telomere</keyword>
<keyword evidence="7 14" id="KW-0479">Metal-binding</keyword>
<dbReference type="InterPro" id="IPR049915">
    <property type="entry name" value="TERT_TEN"/>
</dbReference>
<dbReference type="SUPFAM" id="SSF56672">
    <property type="entry name" value="DNA/RNA polymerases"/>
    <property type="match status" value="1"/>
</dbReference>
<evidence type="ECO:0000313" key="17">
    <source>
        <dbReference type="EMBL" id="QNC69516.1"/>
    </source>
</evidence>
<sequence length="1198" mass="136088">MAEDRGKQPNGSKSKAFSILQQLFPRVLSLQGYLSEQLSGRDVPVPLLQAGDSQEYTQLLQTTLVGLSAGHEPLSPRMSFEQVSNQSEVILRTIEKLCKSPRGPTKNVLTLGYRLASEKSRSFSVKAPCIEMVHPDDKIRKLDRRVWKILLSRIGDDVMTHLLGSCSLFLAAPPSCYIQITGFPLYDLHNDWHKVPVPEREIKARTASRSLKYTSQLFKKCVINGKIGRAKKKGRHHAKKCQLLLKTKGQQLDSSKHKQDTNLTQEKDHHALEVQQNAESATAKVLSVSSKLKRGLKRKRPEELHAVGNPRQKIRRYEGKVASQDICVSADDICVSADELLGMTVRVDPSMPSCSHHPDIYHTQTALESRHQQLDTEQTCSSREGELDDCTRQNRHITDSSTMLPDTGQTRLTGKKQQRCGKDHDRGVKRSRKDLTASKTETSKHGEQKRRRWKGFQGEADHEKNKRKSESQRKGKKERMVKLSTNAESRETLTARGSETPNSIPDVPNAEQNSSYCFSTVAISKTMVLHAGQPQGESVLDDLPASNRGAQKLVEKVFLQEVEKHVHRPTNSTAAALPTSKQQQDRKCKIIRTPKRYIKAQKLFVQLLKRHEQCRYYYLVKYHCPVSLTPAVSDKDVEGSVGDKHIRDAPVLHRRPPPGTANKETAAVNHNAIQHQAVPHSNQHSLPTNPSHEQHMTDDGASQEFLLSQQSSIQQIYLLLRAILHKVVPADLWGSRHNRVCFLTNVLLFLRMGRYERITLHQLMTGMRLTDCDWLKLDSNTLQEFHTRRAVLGKLVWWLFNNFVITVLRSYFYITETTTQRNQVLYYRSSLWKMLKDKATEQHLSRHMLSQISQNTVKNLIRDHQCLGVANLRFVPKKTGLRPIVNMGRQEKTDMSSTGTSINYKLQNLFKVLTYEKEAAPGMLGASVFGTNDIYKRWTDFVVKRKAAGCTDPLYFVKVDIQHCFDSIPQDKLLEVMANVLSRGCDYLIRRYAKVVATRKNVQCTFEKHIAVLDDFIPCFKAFVLLQNQSGKMYDAIAVDQVIQHHASPTVMLRQLQHHVQNNVIQIGGSYYRQISGISQGSCLSSLLCSFFYADMERRHLCGMDMDGLLLRLVDDFLLVTPHLDQATAFLCTMLDGIPDYGCSVHPDKVLTNFPVQHRNTVVTCQPAVGWFPWCGMLFHTLLLGVTRDYTKYANLNE</sequence>
<dbReference type="GO" id="GO:0000723">
    <property type="term" value="P:telomere maintenance"/>
    <property type="evidence" value="ECO:0007669"/>
    <property type="project" value="InterPro"/>
</dbReference>
<dbReference type="PANTHER" id="PTHR12066">
    <property type="entry name" value="TELOMERASE REVERSE TRANSCRIPTASE"/>
    <property type="match status" value="1"/>
</dbReference>
<dbReference type="GO" id="GO:0046872">
    <property type="term" value="F:metal ion binding"/>
    <property type="evidence" value="ECO:0007669"/>
    <property type="project" value="UniProtKB-KW"/>
</dbReference>